<dbReference type="Proteomes" id="UP000054736">
    <property type="component" value="Unassembled WGS sequence"/>
</dbReference>
<accession>A0A0W0SRA3</accession>
<proteinExistence type="predicted"/>
<organism evidence="1 2">
    <name type="scientific">Legionella drozanskii LLAP-1</name>
    <dbReference type="NCBI Taxonomy" id="1212489"/>
    <lineage>
        <taxon>Bacteria</taxon>
        <taxon>Pseudomonadati</taxon>
        <taxon>Pseudomonadota</taxon>
        <taxon>Gammaproteobacteria</taxon>
        <taxon>Legionellales</taxon>
        <taxon>Legionellaceae</taxon>
        <taxon>Legionella</taxon>
    </lineage>
</organism>
<evidence type="ECO:0000313" key="2">
    <source>
        <dbReference type="Proteomes" id="UP000054736"/>
    </source>
</evidence>
<evidence type="ECO:0000313" key="1">
    <source>
        <dbReference type="EMBL" id="KTC85812.1"/>
    </source>
</evidence>
<name>A0A0W0SRA3_9GAMM</name>
<sequence>MHGKFEIKRSSQQDPIVQVDKDNFYVARYGIQDTDYKDLKSLLDFLIPKVHGGSISKTSTFREINQIPESATTLDLGYNVPRSKLEALPSHITCVGFVHSYFDRNHNKTGFWKRLSETIQGLPKTVQWIDFGFIDPTHVQTLENIIKQNPKHLKAYYISLNRSEIQSEPDQFLRTPIKDHYVLLSSTVPLSNKRKSEVLDETVLSGEKEVESQEREAKKTKSPIALLASELGLVRCPPNGYQNTFFYHNQDKEEEERDPTNSFYLS</sequence>
<dbReference type="RefSeq" id="WP_058496416.1">
    <property type="nucleotide sequence ID" value="NZ_CAAAIU010000001.1"/>
</dbReference>
<dbReference type="EMBL" id="LNXY01000027">
    <property type="protein sequence ID" value="KTC85812.1"/>
    <property type="molecule type" value="Genomic_DNA"/>
</dbReference>
<dbReference type="STRING" id="1212489.Ldro_2137"/>
<comment type="caution">
    <text evidence="1">The sequence shown here is derived from an EMBL/GenBank/DDBJ whole genome shotgun (WGS) entry which is preliminary data.</text>
</comment>
<keyword evidence="2" id="KW-1185">Reference proteome</keyword>
<dbReference type="PATRIC" id="fig|1212489.4.peg.2258"/>
<reference evidence="1 2" key="1">
    <citation type="submission" date="2015-11" db="EMBL/GenBank/DDBJ databases">
        <title>Genomic analysis of 38 Legionella species identifies large and diverse effector repertoires.</title>
        <authorList>
            <person name="Burstein D."/>
            <person name="Amaro F."/>
            <person name="Zusman T."/>
            <person name="Lifshitz Z."/>
            <person name="Cohen O."/>
            <person name="Gilbert J.A."/>
            <person name="Pupko T."/>
            <person name="Shuman H.A."/>
            <person name="Segal G."/>
        </authorList>
    </citation>
    <scope>NUCLEOTIDE SEQUENCE [LARGE SCALE GENOMIC DNA]</scope>
    <source>
        <strain evidence="1 2">ATCC 700990</strain>
    </source>
</reference>
<dbReference type="OrthoDB" id="9994648at2"/>
<dbReference type="AlphaFoldDB" id="A0A0W0SRA3"/>
<protein>
    <submittedName>
        <fullName evidence="1">Uncharacterized protein</fullName>
    </submittedName>
</protein>
<gene>
    <name evidence="1" type="ORF">Ldro_2137</name>
</gene>